<gene>
    <name evidence="3" type="ORF">DFI_10160</name>
</gene>
<dbReference type="RefSeq" id="WP_027463028.1">
    <property type="nucleotide sequence ID" value="NZ_CP021081.1"/>
</dbReference>
<evidence type="ECO:0000259" key="2">
    <source>
        <dbReference type="Pfam" id="PF14341"/>
    </source>
</evidence>
<protein>
    <recommendedName>
        <fullName evidence="2">Type 4 fimbrial biogenesis protein PilX N-terminal domain-containing protein</fullName>
    </recommendedName>
</protein>
<keyword evidence="4" id="KW-1185">Reference proteome</keyword>
<dbReference type="InterPro" id="IPR025746">
    <property type="entry name" value="PilX_N_dom"/>
</dbReference>
<keyword evidence="1" id="KW-1133">Transmembrane helix</keyword>
<dbReference type="Proteomes" id="UP000259030">
    <property type="component" value="Chromosome"/>
</dbReference>
<reference evidence="3 4" key="1">
    <citation type="submission" date="2017-05" db="EMBL/GenBank/DDBJ databases">
        <title>The complete genome sequence of Deinococcus ficus isolated from the rhizosphere of the Ficus religiosa L. in Taiwan.</title>
        <authorList>
            <person name="Wu K.-M."/>
            <person name="Liao T.-L."/>
            <person name="Liu Y.-M."/>
            <person name="Young C.-C."/>
            <person name="Tsai S.-F."/>
        </authorList>
    </citation>
    <scope>NUCLEOTIDE SEQUENCE [LARGE SCALE GENOMIC DNA]</scope>
    <source>
        <strain evidence="3 4">CC-FR2-10</strain>
    </source>
</reference>
<keyword evidence="1" id="KW-0472">Membrane</keyword>
<dbReference type="Pfam" id="PF14341">
    <property type="entry name" value="PilX_N"/>
    <property type="match status" value="1"/>
</dbReference>
<proteinExistence type="predicted"/>
<evidence type="ECO:0000256" key="1">
    <source>
        <dbReference type="SAM" id="Phobius"/>
    </source>
</evidence>
<dbReference type="KEGG" id="dfc:DFI_10160"/>
<accession>A0A221SXH6</accession>
<name>A0A221SXH6_9DEIO</name>
<evidence type="ECO:0000313" key="4">
    <source>
        <dbReference type="Proteomes" id="UP000259030"/>
    </source>
</evidence>
<evidence type="ECO:0000313" key="3">
    <source>
        <dbReference type="EMBL" id="ASN81331.1"/>
    </source>
</evidence>
<feature type="domain" description="Type 4 fimbrial biogenesis protein PilX N-terminal" evidence="2">
    <location>
        <begin position="18"/>
        <end position="68"/>
    </location>
</feature>
<sequence>MSAVFHSNVPSRRRGQEGVALVVVLLFTVVILMIIISTTATMSLGARTGGVNERAAYQALLAAESALNTFPVRMSARLKTQPLPKRTGNPQSDHAAMNAWLGGLNSYAAGGRQASLAFERLTLTATGATFQLAATGSEGNTRKVALQDFEFKQLDLGHIPSPRSAIESLPGIDATGSGNVSGVSNNGVITRVTGAASSLSMADLTFTVPVQDSTGLRVGDYVRIDGVTLRLDDITGNSLKVKQVSPVGSAVSANQLTGEVDLMLNAVAQSYTAFTDPMTLRASNAGDFVKGEVVTINGKSAAVTGVDAQAGTITLDWAANLPTLLPEGTQIIRDVLALRSAQGITPLHSKLGDYRMDNAQDCTGSGNGKHQLITCEGAYDPTLQGNPDDPNEDFFSKMVLGMSDEQIDTIPLSGTNAGPMQNEIRRIRAEDFDDVIKNSNSSGILIVDGDINSNVNGNTVFNGLIYFRGNQGGKFNGNLTVNGAIAVRGGPIEGLTTDDTVTNLTGSLDVNFNAVALRKQLAAVRGNATLGAVKGTWRQR</sequence>
<feature type="transmembrane region" description="Helical" evidence="1">
    <location>
        <begin position="20"/>
        <end position="44"/>
    </location>
</feature>
<dbReference type="STRING" id="317577.GCA_000419625_01876"/>
<keyword evidence="1" id="KW-0812">Transmembrane</keyword>
<dbReference type="EMBL" id="CP021081">
    <property type="protein sequence ID" value="ASN81331.1"/>
    <property type="molecule type" value="Genomic_DNA"/>
</dbReference>
<dbReference type="AlphaFoldDB" id="A0A221SXH6"/>
<organism evidence="3 4">
    <name type="scientific">Deinococcus ficus</name>
    <dbReference type="NCBI Taxonomy" id="317577"/>
    <lineage>
        <taxon>Bacteria</taxon>
        <taxon>Thermotogati</taxon>
        <taxon>Deinococcota</taxon>
        <taxon>Deinococci</taxon>
        <taxon>Deinococcales</taxon>
        <taxon>Deinococcaceae</taxon>
        <taxon>Deinococcus</taxon>
    </lineage>
</organism>